<dbReference type="InterPro" id="IPR029068">
    <property type="entry name" value="Glyas_Bleomycin-R_OHBP_Dase"/>
</dbReference>
<proteinExistence type="predicted"/>
<dbReference type="Pfam" id="PF00903">
    <property type="entry name" value="Glyoxalase"/>
    <property type="match status" value="1"/>
</dbReference>
<comment type="caution">
    <text evidence="2">The sequence shown here is derived from an EMBL/GenBank/DDBJ whole genome shotgun (WGS) entry which is preliminary data.</text>
</comment>
<reference evidence="2 3" key="1">
    <citation type="submission" date="2020-08" db="EMBL/GenBank/DDBJ databases">
        <title>Putative novel bacterial strains isolated from necrotic wheat leaf tissues caused by Xanthomonas translucens.</title>
        <authorList>
            <person name="Tambong J.T."/>
        </authorList>
    </citation>
    <scope>NUCLEOTIDE SEQUENCE [LARGE SCALE GENOMIC DNA]</scope>
    <source>
        <strain evidence="2 3">DOAB 1067</strain>
    </source>
</reference>
<protein>
    <submittedName>
        <fullName evidence="2">VOC family protein</fullName>
    </submittedName>
</protein>
<dbReference type="Gene3D" id="3.10.180.10">
    <property type="entry name" value="2,3-Dihydroxybiphenyl 1,2-Dioxygenase, domain 1"/>
    <property type="match status" value="1"/>
</dbReference>
<gene>
    <name evidence="2" type="ORF">H8S56_00935</name>
</gene>
<organism evidence="2 3">
    <name type="scientific">Pseudomonas triticifolii</name>
    <dbReference type="NCBI Taxonomy" id="2762592"/>
    <lineage>
        <taxon>Bacteria</taxon>
        <taxon>Pseudomonadati</taxon>
        <taxon>Pseudomonadota</taxon>
        <taxon>Gammaproteobacteria</taxon>
        <taxon>Pseudomonadales</taxon>
        <taxon>Pseudomonadaceae</taxon>
        <taxon>Pseudomonas</taxon>
    </lineage>
</organism>
<dbReference type="RefSeq" id="WP_187517582.1">
    <property type="nucleotide sequence ID" value="NZ_JACONV010000001.1"/>
</dbReference>
<name>A0ABR7B8T0_9PSED</name>
<evidence type="ECO:0000259" key="1">
    <source>
        <dbReference type="PROSITE" id="PS51819"/>
    </source>
</evidence>
<evidence type="ECO:0000313" key="3">
    <source>
        <dbReference type="Proteomes" id="UP000660131"/>
    </source>
</evidence>
<dbReference type="EMBL" id="JACONV010000001">
    <property type="protein sequence ID" value="MBC3953572.1"/>
    <property type="molecule type" value="Genomic_DNA"/>
</dbReference>
<dbReference type="InterPro" id="IPR004360">
    <property type="entry name" value="Glyas_Fos-R_dOase_dom"/>
</dbReference>
<dbReference type="SUPFAM" id="SSF54593">
    <property type="entry name" value="Glyoxalase/Bleomycin resistance protein/Dihydroxybiphenyl dioxygenase"/>
    <property type="match status" value="1"/>
</dbReference>
<keyword evidence="3" id="KW-1185">Reference proteome</keyword>
<dbReference type="Proteomes" id="UP000660131">
    <property type="component" value="Unassembled WGS sequence"/>
</dbReference>
<dbReference type="InterPro" id="IPR037523">
    <property type="entry name" value="VOC_core"/>
</dbReference>
<sequence>MNIIGLDALIFGVDDIQACTHCLRDYGLLPVDVDSKGGRFEALDGTAVIIRRADDPDLPAAIGPAPSIRETIYGVASVTDLEAIADELGRDRFVARGVNGSVHSIDDMGFAIGFQVSVRRPYSAPADLTNAPGHAPQRPVNQPGITPDMQALPRTLSHVVYFVPDAAKAEAFYKRLGFATTDAFVGAGPFMRPAGSDDHHCLFMIQTPPHMKGCEHFTFHMGSGTEVLLAGRRFEQQGWTSFWGPGRHLFGSNWFWYFNSPLGCHIEYDADMDTLDDTWAARQAPLSADNSQLFLFTSREKWAPVGGPPPKAPVTA</sequence>
<feature type="domain" description="VOC" evidence="1">
    <location>
        <begin position="155"/>
        <end position="271"/>
    </location>
</feature>
<accession>A0ABR7B8T0</accession>
<evidence type="ECO:0000313" key="2">
    <source>
        <dbReference type="EMBL" id="MBC3953572.1"/>
    </source>
</evidence>
<dbReference type="PROSITE" id="PS51819">
    <property type="entry name" value="VOC"/>
    <property type="match status" value="1"/>
</dbReference>